<dbReference type="OrthoDB" id="9782620at2"/>
<dbReference type="Proteomes" id="UP000234206">
    <property type="component" value="Unassembled WGS sequence"/>
</dbReference>
<evidence type="ECO:0000256" key="2">
    <source>
        <dbReference type="ARBA" id="ARBA00022670"/>
    </source>
</evidence>
<evidence type="ECO:0000256" key="6">
    <source>
        <dbReference type="ARBA" id="ARBA00023125"/>
    </source>
</evidence>
<dbReference type="SUPFAM" id="SSF143081">
    <property type="entry name" value="BB1717-like"/>
    <property type="match status" value="1"/>
</dbReference>
<keyword evidence="7" id="KW-0456">Lyase</keyword>
<comment type="caution">
    <text evidence="10">The sequence shown here is derived from an EMBL/GenBank/DDBJ whole genome shotgun (WGS) entry which is preliminary data.</text>
</comment>
<dbReference type="EMBL" id="PKIZ01000001">
    <property type="protein sequence ID" value="PKZ42766.1"/>
    <property type="molecule type" value="Genomic_DNA"/>
</dbReference>
<organism evidence="10 11">
    <name type="scientific">Kytococcus schroeteri</name>
    <dbReference type="NCBI Taxonomy" id="138300"/>
    <lineage>
        <taxon>Bacteria</taxon>
        <taxon>Bacillati</taxon>
        <taxon>Actinomycetota</taxon>
        <taxon>Actinomycetes</taxon>
        <taxon>Micrococcales</taxon>
        <taxon>Kytococcaceae</taxon>
        <taxon>Kytococcus</taxon>
    </lineage>
</organism>
<dbReference type="GO" id="GO:0008233">
    <property type="term" value="F:peptidase activity"/>
    <property type="evidence" value="ECO:0007669"/>
    <property type="project" value="UniProtKB-KW"/>
</dbReference>
<dbReference type="EC" id="3.4.-.-" evidence="8"/>
<keyword evidence="2 8" id="KW-0645">Protease</keyword>
<name>A0A2I1PDS6_9MICO</name>
<dbReference type="AlphaFoldDB" id="A0A2I1PDS6"/>
<dbReference type="GO" id="GO:0003697">
    <property type="term" value="F:single-stranded DNA binding"/>
    <property type="evidence" value="ECO:0007669"/>
    <property type="project" value="InterPro"/>
</dbReference>
<sequence>MCGRYAASASPDALVEEFEVERDATDEPGAPVMKRPQEPAPGTPDFNVAPTKQVPVVLTRTPRGEEDAPAERQLRLLSWGLVPPWAKDLTMGNRMINARSGTLFEKRTFAGPARTRRCLVPADGWYEWQASPVARTTAGKPRKQPFFMSRVDEAPLAFAGLYEFHRLGTGGQAHDWVVSFTILTRDAEPGLDRIHDRQPVVVEPEDWAAWLDPAATEDDHVLELLSHQPEGRFQAWPVGSGVSRVATNGPELVRPVPTEQLVGVVDPVTGEVVGG</sequence>
<dbReference type="GO" id="GO:0006508">
    <property type="term" value="P:proteolysis"/>
    <property type="evidence" value="ECO:0007669"/>
    <property type="project" value="UniProtKB-KW"/>
</dbReference>
<keyword evidence="6" id="KW-0238">DNA-binding</keyword>
<evidence type="ECO:0000256" key="8">
    <source>
        <dbReference type="RuleBase" id="RU364100"/>
    </source>
</evidence>
<proteinExistence type="inferred from homology"/>
<dbReference type="PANTHER" id="PTHR13604">
    <property type="entry name" value="DC12-RELATED"/>
    <property type="match status" value="1"/>
</dbReference>
<evidence type="ECO:0000313" key="10">
    <source>
        <dbReference type="EMBL" id="PKZ42766.1"/>
    </source>
</evidence>
<evidence type="ECO:0000313" key="11">
    <source>
        <dbReference type="Proteomes" id="UP000234206"/>
    </source>
</evidence>
<gene>
    <name evidence="10" type="ORF">CYJ76_00450</name>
</gene>
<evidence type="ECO:0000256" key="3">
    <source>
        <dbReference type="ARBA" id="ARBA00022763"/>
    </source>
</evidence>
<dbReference type="GO" id="GO:0016829">
    <property type="term" value="F:lyase activity"/>
    <property type="evidence" value="ECO:0007669"/>
    <property type="project" value="UniProtKB-KW"/>
</dbReference>
<keyword evidence="3" id="KW-0227">DNA damage</keyword>
<evidence type="ECO:0000256" key="4">
    <source>
        <dbReference type="ARBA" id="ARBA00022801"/>
    </source>
</evidence>
<evidence type="ECO:0000256" key="5">
    <source>
        <dbReference type="ARBA" id="ARBA00023124"/>
    </source>
</evidence>
<dbReference type="GO" id="GO:0106300">
    <property type="term" value="P:protein-DNA covalent cross-linking repair"/>
    <property type="evidence" value="ECO:0007669"/>
    <property type="project" value="InterPro"/>
</dbReference>
<evidence type="ECO:0000256" key="7">
    <source>
        <dbReference type="ARBA" id="ARBA00023239"/>
    </source>
</evidence>
<evidence type="ECO:0000256" key="1">
    <source>
        <dbReference type="ARBA" id="ARBA00008136"/>
    </source>
</evidence>
<protein>
    <recommendedName>
        <fullName evidence="8">Abasic site processing protein</fullName>
        <ecNumber evidence="8">3.4.-.-</ecNumber>
    </recommendedName>
</protein>
<dbReference type="InterPro" id="IPR036590">
    <property type="entry name" value="SRAP-like"/>
</dbReference>
<dbReference type="Gene3D" id="3.90.1680.10">
    <property type="entry name" value="SOS response associated peptidase-like"/>
    <property type="match status" value="1"/>
</dbReference>
<dbReference type="PANTHER" id="PTHR13604:SF0">
    <property type="entry name" value="ABASIC SITE PROCESSING PROTEIN HMCES"/>
    <property type="match status" value="1"/>
</dbReference>
<feature type="region of interest" description="Disordered" evidence="9">
    <location>
        <begin position="20"/>
        <end position="49"/>
    </location>
</feature>
<evidence type="ECO:0000256" key="9">
    <source>
        <dbReference type="SAM" id="MobiDB-lite"/>
    </source>
</evidence>
<dbReference type="Pfam" id="PF02586">
    <property type="entry name" value="SRAP"/>
    <property type="match status" value="1"/>
</dbReference>
<keyword evidence="11" id="KW-1185">Reference proteome</keyword>
<dbReference type="RefSeq" id="WP_101848920.1">
    <property type="nucleotide sequence ID" value="NZ_PKIZ01000001.1"/>
</dbReference>
<dbReference type="InterPro" id="IPR003738">
    <property type="entry name" value="SRAP"/>
</dbReference>
<comment type="similarity">
    <text evidence="1 8">Belongs to the SOS response-associated peptidase family.</text>
</comment>
<keyword evidence="4 8" id="KW-0378">Hydrolase</keyword>
<reference evidence="10 11" key="1">
    <citation type="submission" date="2017-12" db="EMBL/GenBank/DDBJ databases">
        <title>Phylogenetic diversity of female urinary microbiome.</title>
        <authorList>
            <person name="Thomas-White K."/>
            <person name="Wolfe A.J."/>
        </authorList>
    </citation>
    <scope>NUCLEOTIDE SEQUENCE [LARGE SCALE GENOMIC DNA]</scope>
    <source>
        <strain evidence="10 11">UMB1298</strain>
    </source>
</reference>
<keyword evidence="5" id="KW-0190">Covalent protein-DNA linkage</keyword>
<accession>A0A2I1PDS6</accession>